<reference evidence="2" key="1">
    <citation type="journal article" date="2023" name="Science">
        <title>Genome structures resolve the early diversification of teleost fishes.</title>
        <authorList>
            <person name="Parey E."/>
            <person name="Louis A."/>
            <person name="Montfort J."/>
            <person name="Bouchez O."/>
            <person name="Roques C."/>
            <person name="Iampietro C."/>
            <person name="Lluch J."/>
            <person name="Castinel A."/>
            <person name="Donnadieu C."/>
            <person name="Desvignes T."/>
            <person name="Floi Bucao C."/>
            <person name="Jouanno E."/>
            <person name="Wen M."/>
            <person name="Mejri S."/>
            <person name="Dirks R."/>
            <person name="Jansen H."/>
            <person name="Henkel C."/>
            <person name="Chen W.J."/>
            <person name="Zahm M."/>
            <person name="Cabau C."/>
            <person name="Klopp C."/>
            <person name="Thompson A.W."/>
            <person name="Robinson-Rechavi M."/>
            <person name="Braasch I."/>
            <person name="Lecointre G."/>
            <person name="Bobe J."/>
            <person name="Postlethwait J.H."/>
            <person name="Berthelot C."/>
            <person name="Roest Crollius H."/>
            <person name="Guiguen Y."/>
        </authorList>
    </citation>
    <scope>NUCLEOTIDE SEQUENCE</scope>
    <source>
        <strain evidence="2">WJC10195</strain>
    </source>
</reference>
<accession>A0A9Q1J6C9</accession>
<protein>
    <submittedName>
        <fullName evidence="2">Uncharacterized protein</fullName>
    </submittedName>
</protein>
<feature type="region of interest" description="Disordered" evidence="1">
    <location>
        <begin position="43"/>
        <end position="71"/>
    </location>
</feature>
<comment type="caution">
    <text evidence="2">The sequence shown here is derived from an EMBL/GenBank/DDBJ whole genome shotgun (WGS) entry which is preliminary data.</text>
</comment>
<evidence type="ECO:0000313" key="2">
    <source>
        <dbReference type="EMBL" id="KAJ8368943.1"/>
    </source>
</evidence>
<keyword evidence="3" id="KW-1185">Reference proteome</keyword>
<feature type="non-terminal residue" evidence="2">
    <location>
        <position position="71"/>
    </location>
</feature>
<organism evidence="2 3">
    <name type="scientific">Synaphobranchus kaupii</name>
    <name type="common">Kaup's arrowtooth eel</name>
    <dbReference type="NCBI Taxonomy" id="118154"/>
    <lineage>
        <taxon>Eukaryota</taxon>
        <taxon>Metazoa</taxon>
        <taxon>Chordata</taxon>
        <taxon>Craniata</taxon>
        <taxon>Vertebrata</taxon>
        <taxon>Euteleostomi</taxon>
        <taxon>Actinopterygii</taxon>
        <taxon>Neopterygii</taxon>
        <taxon>Teleostei</taxon>
        <taxon>Anguilliformes</taxon>
        <taxon>Synaphobranchidae</taxon>
        <taxon>Synaphobranchus</taxon>
    </lineage>
</organism>
<proteinExistence type="predicted"/>
<gene>
    <name evidence="2" type="ORF">SKAU_G00089710</name>
</gene>
<evidence type="ECO:0000313" key="3">
    <source>
        <dbReference type="Proteomes" id="UP001152622"/>
    </source>
</evidence>
<dbReference type="EMBL" id="JAINUF010000003">
    <property type="protein sequence ID" value="KAJ8368943.1"/>
    <property type="molecule type" value="Genomic_DNA"/>
</dbReference>
<evidence type="ECO:0000256" key="1">
    <source>
        <dbReference type="SAM" id="MobiDB-lite"/>
    </source>
</evidence>
<sequence>MVINLHSVCIQLDTVVSNQISNFSGVYKATAIFKHKWQQKLQEEAGEAEEQEEDLSVPGLPQYRGKQVRHR</sequence>
<dbReference type="Proteomes" id="UP001152622">
    <property type="component" value="Chromosome 3"/>
</dbReference>
<dbReference type="AlphaFoldDB" id="A0A9Q1J6C9"/>
<name>A0A9Q1J6C9_SYNKA</name>
<feature type="compositionally biased region" description="Acidic residues" evidence="1">
    <location>
        <begin position="44"/>
        <end position="55"/>
    </location>
</feature>